<evidence type="ECO:0000256" key="1">
    <source>
        <dbReference type="ARBA" id="ARBA00004651"/>
    </source>
</evidence>
<evidence type="ECO:0000313" key="9">
    <source>
        <dbReference type="EMBL" id="MEW9571211.1"/>
    </source>
</evidence>
<sequence length="408" mass="43784">MHPIVSALKHHKTTVVLVALEIALTCAIVTNALFLIGDRLAAMRMPTGVADNELVWARVSGLDLGGAAASRDPADLATADLAALRGLPGVESAAMANTLPLTNNYWSMGVFRRPGDEKSGLDNVVEYLGSPGMLRTLGIRLSAGRDFLPQEYADYNPFKDQPPPTVAIVTRTLAGQLWPGENPLGKTFWLDSDGKHAVQVVGVVGHLLNPSINKDQGVDRSLILPVTRVPGGVYVLRVRPDARGTVKRDLPGVLTRIDPARIVTDDHIYADTVSDYYHGDRAMIWVLVVVTGCLLALTALGVVGLSSFWVQQRTRSIGIRRAIGATRHDILRYFQVENLLIVGAGIVLGSLGAVGLNLWLMKHYELAHMPLTWLGSGAVVLWLLGQLAVLGPALRAAAVPPVVATRSV</sequence>
<evidence type="ECO:0000256" key="7">
    <source>
        <dbReference type="SAM" id="Phobius"/>
    </source>
</evidence>
<evidence type="ECO:0000256" key="4">
    <source>
        <dbReference type="ARBA" id="ARBA00022989"/>
    </source>
</evidence>
<proteinExistence type="inferred from homology"/>
<feature type="transmembrane region" description="Helical" evidence="7">
    <location>
        <begin position="15"/>
        <end position="36"/>
    </location>
</feature>
<evidence type="ECO:0000313" key="10">
    <source>
        <dbReference type="Proteomes" id="UP001556220"/>
    </source>
</evidence>
<evidence type="ECO:0000259" key="8">
    <source>
        <dbReference type="Pfam" id="PF02687"/>
    </source>
</evidence>
<reference evidence="9 10" key="1">
    <citation type="submission" date="2024-06" db="EMBL/GenBank/DDBJ databases">
        <authorList>
            <person name="Woo H."/>
        </authorList>
    </citation>
    <scope>NUCLEOTIDE SEQUENCE [LARGE SCALE GENOMIC DNA]</scope>
    <source>
        <strain evidence="9 10">Si-c</strain>
    </source>
</reference>
<dbReference type="Proteomes" id="UP001556220">
    <property type="component" value="Unassembled WGS sequence"/>
</dbReference>
<keyword evidence="10" id="KW-1185">Reference proteome</keyword>
<feature type="transmembrane region" description="Helical" evidence="7">
    <location>
        <begin position="339"/>
        <end position="359"/>
    </location>
</feature>
<feature type="transmembrane region" description="Helical" evidence="7">
    <location>
        <begin position="371"/>
        <end position="394"/>
    </location>
</feature>
<accession>A0ABV3QCK1</accession>
<evidence type="ECO:0000256" key="2">
    <source>
        <dbReference type="ARBA" id="ARBA00022475"/>
    </source>
</evidence>
<keyword evidence="4 7" id="KW-1133">Transmembrane helix</keyword>
<comment type="caution">
    <text evidence="9">The sequence shown here is derived from an EMBL/GenBank/DDBJ whole genome shotgun (WGS) entry which is preliminary data.</text>
</comment>
<feature type="domain" description="ABC3 transporter permease C-terminal" evidence="8">
    <location>
        <begin position="289"/>
        <end position="398"/>
    </location>
</feature>
<evidence type="ECO:0000256" key="5">
    <source>
        <dbReference type="ARBA" id="ARBA00023136"/>
    </source>
</evidence>
<dbReference type="RefSeq" id="WP_367853271.1">
    <property type="nucleotide sequence ID" value="NZ_JBFOHK010000001.1"/>
</dbReference>
<evidence type="ECO:0000256" key="3">
    <source>
        <dbReference type="ARBA" id="ARBA00022692"/>
    </source>
</evidence>
<dbReference type="PANTHER" id="PTHR30572">
    <property type="entry name" value="MEMBRANE COMPONENT OF TRANSPORTER-RELATED"/>
    <property type="match status" value="1"/>
</dbReference>
<name>A0ABV3QCK1_9GAMM</name>
<feature type="transmembrane region" description="Helical" evidence="7">
    <location>
        <begin position="284"/>
        <end position="310"/>
    </location>
</feature>
<organism evidence="9 10">
    <name type="scientific">Rhodanobacter lycopersici</name>
    <dbReference type="NCBI Taxonomy" id="3162487"/>
    <lineage>
        <taxon>Bacteria</taxon>
        <taxon>Pseudomonadati</taxon>
        <taxon>Pseudomonadota</taxon>
        <taxon>Gammaproteobacteria</taxon>
        <taxon>Lysobacterales</taxon>
        <taxon>Rhodanobacteraceae</taxon>
        <taxon>Rhodanobacter</taxon>
    </lineage>
</organism>
<gene>
    <name evidence="9" type="ORF">ABQJ54_05560</name>
</gene>
<dbReference type="PANTHER" id="PTHR30572:SF4">
    <property type="entry name" value="ABC TRANSPORTER PERMEASE YTRF"/>
    <property type="match status" value="1"/>
</dbReference>
<keyword evidence="2" id="KW-1003">Cell membrane</keyword>
<evidence type="ECO:0000256" key="6">
    <source>
        <dbReference type="ARBA" id="ARBA00038076"/>
    </source>
</evidence>
<dbReference type="InterPro" id="IPR050250">
    <property type="entry name" value="Macrolide_Exporter_MacB"/>
</dbReference>
<dbReference type="Pfam" id="PF02687">
    <property type="entry name" value="FtsX"/>
    <property type="match status" value="1"/>
</dbReference>
<protein>
    <submittedName>
        <fullName evidence="9">FtsX-like permease family protein</fullName>
    </submittedName>
</protein>
<keyword evidence="5 7" id="KW-0472">Membrane</keyword>
<comment type="subcellular location">
    <subcellularLocation>
        <location evidence="1">Cell membrane</location>
        <topology evidence="1">Multi-pass membrane protein</topology>
    </subcellularLocation>
</comment>
<comment type="similarity">
    <text evidence="6">Belongs to the ABC-4 integral membrane protein family.</text>
</comment>
<dbReference type="EMBL" id="JBFOHK010000001">
    <property type="protein sequence ID" value="MEW9571211.1"/>
    <property type="molecule type" value="Genomic_DNA"/>
</dbReference>
<keyword evidence="3 7" id="KW-0812">Transmembrane</keyword>
<dbReference type="InterPro" id="IPR003838">
    <property type="entry name" value="ABC3_permease_C"/>
</dbReference>